<dbReference type="Gene3D" id="1.20.190.50">
    <property type="match status" value="2"/>
</dbReference>
<evidence type="ECO:0000256" key="3">
    <source>
        <dbReference type="ARBA" id="ARBA00022927"/>
    </source>
</evidence>
<keyword evidence="4 7" id="KW-0811">Translocation</keyword>
<dbReference type="PANTHER" id="PTHR13003:SF2">
    <property type="entry name" value="NUCLEAR PORE COMPLEX PROTEIN NUP107"/>
    <property type="match status" value="1"/>
</dbReference>
<dbReference type="PANTHER" id="PTHR13003">
    <property type="entry name" value="NUP107-RELATED"/>
    <property type="match status" value="1"/>
</dbReference>
<keyword evidence="3" id="KW-0653">Protein transport</keyword>
<evidence type="ECO:0000313" key="9">
    <source>
        <dbReference type="EMBL" id="CAK9214003.1"/>
    </source>
</evidence>
<evidence type="ECO:0000256" key="4">
    <source>
        <dbReference type="ARBA" id="ARBA00023010"/>
    </source>
</evidence>
<keyword evidence="2" id="KW-0509">mRNA transport</keyword>
<protein>
    <recommendedName>
        <fullName evidence="7">Nuclear pore complex protein</fullName>
    </recommendedName>
</protein>
<evidence type="ECO:0000256" key="8">
    <source>
        <dbReference type="SAM" id="MobiDB-lite"/>
    </source>
</evidence>
<evidence type="ECO:0000313" key="10">
    <source>
        <dbReference type="Proteomes" id="UP001497512"/>
    </source>
</evidence>
<keyword evidence="5 7" id="KW-0906">Nuclear pore complex</keyword>
<sequence length="1100" mass="123928">MEDDGSVDGVLGSREQFRRYRKRRSSLPARGSGGGVESQSPLDFMSPPSVPKEASHERYDSAIEDETPVVSQGKGAAREKWSALKFDNAAAAAAAWDSDRRGRDELETKAAALQSSKALVTVKPEPGIVEDVSRRAEETYARFALPLYAALREELVFPELMCQFEVTCHELAESVRDEAMERHRLTEERLMRQTAQMLQGEAGTWSLLWHLYGKETEEMSYDEAMVFPPTSQQEAALFILANPLAQKCLRIVQWLEGLASKELDYQKKRKGWYAGSYVQKLGVWHQTQQAIRKRTGRATLVKHLDPDAPSRERAHLHPEDQELQEDLLEDVWKLLRAGRLAEARELCRRAGQTWRAPSIGGCGELGPSPSFDIFRNSKKDRVRQAMELESGFANQRRLWKWASFRASEEIGENAPEARHEAAVYAAQCGNVRRMLPVCFDWESACWAMIRSWLDTLVDSELFAQHTLKPRNQTAKGNGQGVSEKGGDSSMGAVERPHSWPQPVLEQQPQDLVALFQNLHSGDLVHESVHRSCKEQQRLLQMDLMIGDFSHLLDLLKQWTVPHDSTAGPHGHPQMVRFGAHLVIVLRNILIETADKIIMEKLQLVGDLILNAYLIFLFTEHQEEYLGLYASQLAPHLCVELYANFMDLRQNDNLAVKYKIFCSAIEFLPFFSDDTHTGCVSDILDRVLIKSREVKAGFQQPVKEERDQEVTIEPHQLFQSSLKAQAVQWLCFSPPPSVADGELLQAELVARALEHCNLLFREFALISLWRTPTVPAGPHNLLSHLAGPLKQPTDVLLSLDDAHNVKDNLQEFEDWKTYYECDALYRSWLKMEQENAEVPPELLSIEEKQRAISAAQEALDQGSALLYESNGFWLAGMVSSDANELTDVEWLEVHVTAVLMSDTGAYLAPEATLCTALSSSLYECGGDSGVQRQLTVDVQKSTKDGSCVDVQLRCVSIEGDGVGTVIAHDGGLLGSILALAAKGELPHFQAGLILEVVTMDAWYWDNSFVKRLPAVYILQGLCRRCCLPELILRCLQLRVFLAAYEDRLEEDHKLIDFVSSRETALYGLFSQRQLQEFLLLQAEVTIRSMEFTGDDYSVMQQ</sequence>
<proteinExistence type="inferred from homology"/>
<keyword evidence="7" id="KW-0472">Membrane</keyword>
<keyword evidence="1 7" id="KW-0813">Transport</keyword>
<keyword evidence="6 7" id="KW-0539">Nucleus</keyword>
<keyword evidence="10" id="KW-1185">Reference proteome</keyword>
<dbReference type="EMBL" id="OZ019894">
    <property type="protein sequence ID" value="CAK9214003.1"/>
    <property type="molecule type" value="Genomic_DNA"/>
</dbReference>
<gene>
    <name evidence="9" type="ORF">CSSPTR1EN2_LOCUS12014</name>
</gene>
<dbReference type="Proteomes" id="UP001497512">
    <property type="component" value="Chromosome 2"/>
</dbReference>
<accession>A0ABP0U7H4</accession>
<dbReference type="Gene3D" id="1.10.3450.20">
    <property type="match status" value="1"/>
</dbReference>
<comment type="subcellular location">
    <subcellularLocation>
        <location evidence="7">Nucleus</location>
        <location evidence="7">Nuclear pore complex</location>
    </subcellularLocation>
    <subcellularLocation>
        <location evidence="7">Nucleus membrane</location>
    </subcellularLocation>
</comment>
<evidence type="ECO:0000256" key="7">
    <source>
        <dbReference type="RuleBase" id="RU365072"/>
    </source>
</evidence>
<feature type="region of interest" description="Disordered" evidence="8">
    <location>
        <begin position="468"/>
        <end position="496"/>
    </location>
</feature>
<dbReference type="InterPro" id="IPR007252">
    <property type="entry name" value="Nup84/Nup107"/>
</dbReference>
<comment type="similarity">
    <text evidence="7">Belongs to the nucleoporin Nup84/Nup107 family.</text>
</comment>
<comment type="function">
    <text evidence="7">Functions as a component of the nuclear pore complex (NPC).</text>
</comment>
<reference evidence="9" key="1">
    <citation type="submission" date="2024-02" db="EMBL/GenBank/DDBJ databases">
        <authorList>
            <consortium name="ELIXIR-Norway"/>
            <consortium name="Elixir Norway"/>
        </authorList>
    </citation>
    <scope>NUCLEOTIDE SEQUENCE</scope>
</reference>
<evidence type="ECO:0000256" key="1">
    <source>
        <dbReference type="ARBA" id="ARBA00022448"/>
    </source>
</evidence>
<dbReference type="Pfam" id="PF04121">
    <property type="entry name" value="Nup84_Nup100"/>
    <property type="match status" value="1"/>
</dbReference>
<comment type="subunit">
    <text evidence="7">Part of the nuclear pore complex (NPC).</text>
</comment>
<name>A0ABP0U7H4_9BRYO</name>
<organism evidence="9 10">
    <name type="scientific">Sphagnum troendelagicum</name>
    <dbReference type="NCBI Taxonomy" id="128251"/>
    <lineage>
        <taxon>Eukaryota</taxon>
        <taxon>Viridiplantae</taxon>
        <taxon>Streptophyta</taxon>
        <taxon>Embryophyta</taxon>
        <taxon>Bryophyta</taxon>
        <taxon>Sphagnophytina</taxon>
        <taxon>Sphagnopsida</taxon>
        <taxon>Sphagnales</taxon>
        <taxon>Sphagnaceae</taxon>
        <taxon>Sphagnum</taxon>
    </lineage>
</organism>
<feature type="region of interest" description="Disordered" evidence="8">
    <location>
        <begin position="1"/>
        <end position="72"/>
    </location>
</feature>
<evidence type="ECO:0000256" key="5">
    <source>
        <dbReference type="ARBA" id="ARBA00023132"/>
    </source>
</evidence>
<evidence type="ECO:0000256" key="2">
    <source>
        <dbReference type="ARBA" id="ARBA00022816"/>
    </source>
</evidence>
<evidence type="ECO:0000256" key="6">
    <source>
        <dbReference type="ARBA" id="ARBA00023242"/>
    </source>
</evidence>